<dbReference type="PANTHER" id="PTHR43842">
    <property type="entry name" value="PROPIONYL-COA CARBOXYLASE BETA CHAIN"/>
    <property type="match status" value="1"/>
</dbReference>
<reference evidence="4 5" key="1">
    <citation type="submission" date="2020-10" db="EMBL/GenBank/DDBJ databases">
        <title>Complete genome sequence of Corynebacterium massiliense DSM 45435, type strain of Corynebacterium massiliense.</title>
        <authorList>
            <person name="Busche T."/>
            <person name="Kalinowski J."/>
            <person name="Ruckert C."/>
        </authorList>
    </citation>
    <scope>NUCLEOTIDE SEQUENCE [LARGE SCALE GENOMIC DNA]</scope>
    <source>
        <strain evidence="4 5">DSM 45435</strain>
    </source>
</reference>
<dbReference type="InterPro" id="IPR034733">
    <property type="entry name" value="AcCoA_carboxyl_beta"/>
</dbReference>
<sequence>MDARERLDYLLDSDSFEEIGAQAIHRATAFGMGEKRVPGDGLIAGWGTIDGREVCVFAQDEKVFGGALGEVHGDKMCAVMEMAVHMGRPLIGLYAGAGARIQEGADSLDAIARTLRWNTQASGVVPQISAIMGPCAGGNAYSPALSDFVVMVDGQGKMFVTGPGVLRDVTGEDTTQEELGGAHLHLTTAGSCHYVAPSEREALDWIRDLLDYLPNNCHALPQLHSAEPACGDLAVPTSPEVPYDIHEVIAALVDAQDFLEIQAGRADNMVCGFGRISGQPVGIVANQPLVLAGAIDAAAAEKAARFTRTCDAFSIPLLYLVDVPGFLPGTDEEHGGLVRRGAKLLYAYAEASVPKITVVLRKAYGGAYCVMGSQGLGADVNLAWPTAEIAVLGVDSAVRFIFRRELEDASPAEVTRLRDEYSTILSPQAAAENGLIDAVIEPHTTRRTIERYLRLLRDKKVARPVRKHGNIPL</sequence>
<dbReference type="EMBL" id="CP063189">
    <property type="protein sequence ID" value="WCZ31940.1"/>
    <property type="molecule type" value="Genomic_DNA"/>
</dbReference>
<dbReference type="PROSITE" id="PS50980">
    <property type="entry name" value="COA_CT_NTER"/>
    <property type="match status" value="1"/>
</dbReference>
<evidence type="ECO:0000313" key="4">
    <source>
        <dbReference type="EMBL" id="WCZ31940.1"/>
    </source>
</evidence>
<dbReference type="RefSeq" id="WP_022862629.1">
    <property type="nucleotide sequence ID" value="NZ_ATVG01000003.1"/>
</dbReference>
<feature type="domain" description="CoA carboxyltransferase N-terminal" evidence="2">
    <location>
        <begin position="1"/>
        <end position="225"/>
    </location>
</feature>
<dbReference type="PROSITE" id="PS50989">
    <property type="entry name" value="COA_CT_CTER"/>
    <property type="match status" value="1"/>
</dbReference>
<name>A0ABY7U5H0_9CORY</name>
<comment type="similarity">
    <text evidence="1">Belongs to the AccD/PCCB family.</text>
</comment>
<dbReference type="Proteomes" id="UP001220064">
    <property type="component" value="Chromosome"/>
</dbReference>
<dbReference type="GO" id="GO:0004658">
    <property type="term" value="F:propionyl-CoA carboxylase activity"/>
    <property type="evidence" value="ECO:0007669"/>
    <property type="project" value="UniProtKB-EC"/>
</dbReference>
<dbReference type="SUPFAM" id="SSF52096">
    <property type="entry name" value="ClpP/crotonase"/>
    <property type="match status" value="2"/>
</dbReference>
<dbReference type="EC" id="6.4.1.3" evidence="4"/>
<dbReference type="PANTHER" id="PTHR43842:SF2">
    <property type="entry name" value="PROPIONYL-COA CARBOXYLASE BETA CHAIN, MITOCHONDRIAL"/>
    <property type="match status" value="1"/>
</dbReference>
<protein>
    <submittedName>
        <fullName evidence="4">Propionyl-CoA carboxylase beta chain 5</fullName>
        <ecNumber evidence="4">6.4.1.3</ecNumber>
    </submittedName>
</protein>
<dbReference type="Gene3D" id="3.90.226.10">
    <property type="entry name" value="2-enoyl-CoA Hydratase, Chain A, domain 1"/>
    <property type="match status" value="2"/>
</dbReference>
<keyword evidence="5" id="KW-1185">Reference proteome</keyword>
<dbReference type="InterPro" id="IPR011763">
    <property type="entry name" value="COA_CT_C"/>
</dbReference>
<evidence type="ECO:0000259" key="3">
    <source>
        <dbReference type="PROSITE" id="PS50989"/>
    </source>
</evidence>
<evidence type="ECO:0000256" key="1">
    <source>
        <dbReference type="ARBA" id="ARBA00006102"/>
    </source>
</evidence>
<dbReference type="InterPro" id="IPR011762">
    <property type="entry name" value="COA_CT_N"/>
</dbReference>
<gene>
    <name evidence="4" type="primary">accD2</name>
    <name evidence="4" type="ORF">CMASS_02405</name>
</gene>
<dbReference type="InterPro" id="IPR051047">
    <property type="entry name" value="AccD/PCCB"/>
</dbReference>
<organism evidence="4 5">
    <name type="scientific">Corynebacterium massiliense DSM 45435</name>
    <dbReference type="NCBI Taxonomy" id="1121364"/>
    <lineage>
        <taxon>Bacteria</taxon>
        <taxon>Bacillati</taxon>
        <taxon>Actinomycetota</taxon>
        <taxon>Actinomycetes</taxon>
        <taxon>Mycobacteriales</taxon>
        <taxon>Corynebacteriaceae</taxon>
        <taxon>Corynebacterium</taxon>
    </lineage>
</organism>
<evidence type="ECO:0000313" key="5">
    <source>
        <dbReference type="Proteomes" id="UP001220064"/>
    </source>
</evidence>
<feature type="domain" description="CoA carboxyltransferase C-terminal" evidence="3">
    <location>
        <begin position="221"/>
        <end position="467"/>
    </location>
</feature>
<evidence type="ECO:0000259" key="2">
    <source>
        <dbReference type="PROSITE" id="PS50980"/>
    </source>
</evidence>
<dbReference type="InterPro" id="IPR029045">
    <property type="entry name" value="ClpP/crotonase-like_dom_sf"/>
</dbReference>
<proteinExistence type="inferred from homology"/>
<dbReference type="Pfam" id="PF01039">
    <property type="entry name" value="Carboxyl_trans"/>
    <property type="match status" value="1"/>
</dbReference>
<accession>A0ABY7U5H0</accession>
<keyword evidence="4" id="KW-0436">Ligase</keyword>